<evidence type="ECO:0000256" key="1">
    <source>
        <dbReference type="SAM" id="MobiDB-lite"/>
    </source>
</evidence>
<accession>A0A8K0NQD7</accession>
<gene>
    <name evidence="2" type="ORF">FFLO_03332</name>
</gene>
<comment type="caution">
    <text evidence="2">The sequence shown here is derived from an EMBL/GenBank/DDBJ whole genome shotgun (WGS) entry which is preliminary data.</text>
</comment>
<evidence type="ECO:0000313" key="3">
    <source>
        <dbReference type="Proteomes" id="UP000812966"/>
    </source>
</evidence>
<dbReference type="Proteomes" id="UP000812966">
    <property type="component" value="Unassembled WGS sequence"/>
</dbReference>
<proteinExistence type="predicted"/>
<protein>
    <submittedName>
        <fullName evidence="2">Uncharacterized protein</fullName>
    </submittedName>
</protein>
<keyword evidence="3" id="KW-1185">Reference proteome</keyword>
<feature type="compositionally biased region" description="Basic and acidic residues" evidence="1">
    <location>
        <begin position="324"/>
        <end position="367"/>
    </location>
</feature>
<organism evidence="2 3">
    <name type="scientific">Filobasidium floriforme</name>
    <dbReference type="NCBI Taxonomy" id="5210"/>
    <lineage>
        <taxon>Eukaryota</taxon>
        <taxon>Fungi</taxon>
        <taxon>Dikarya</taxon>
        <taxon>Basidiomycota</taxon>
        <taxon>Agaricomycotina</taxon>
        <taxon>Tremellomycetes</taxon>
        <taxon>Filobasidiales</taxon>
        <taxon>Filobasidiaceae</taxon>
        <taxon>Filobasidium</taxon>
    </lineage>
</organism>
<reference evidence="2" key="1">
    <citation type="submission" date="2020-04" db="EMBL/GenBank/DDBJ databases">
        <title>Analysis of mating type loci in Filobasidium floriforme.</title>
        <authorList>
            <person name="Nowrousian M."/>
        </authorList>
    </citation>
    <scope>NUCLEOTIDE SEQUENCE</scope>
    <source>
        <strain evidence="2">CBS 6242</strain>
    </source>
</reference>
<feature type="region of interest" description="Disordered" evidence="1">
    <location>
        <begin position="262"/>
        <end position="307"/>
    </location>
</feature>
<feature type="compositionally biased region" description="Basic and acidic residues" evidence="1">
    <location>
        <begin position="271"/>
        <end position="294"/>
    </location>
</feature>
<dbReference type="EMBL" id="JABELV010000060">
    <property type="protein sequence ID" value="KAG7544293.1"/>
    <property type="molecule type" value="Genomic_DNA"/>
</dbReference>
<dbReference type="AlphaFoldDB" id="A0A8K0NQD7"/>
<feature type="region of interest" description="Disordered" evidence="1">
    <location>
        <begin position="322"/>
        <end position="377"/>
    </location>
</feature>
<sequence length="377" mass="42614">MSEILIQMQALREQVQYHTTKHQSGARVFSGFTEKCQQACIAILDEVNRRYGQKKDKFEWIAIEWTEERVDLDGDPSVAPTFLSPFCVISASPKDIERVWRQRGISEWTVRLRSWMRKVDLKTSVQDWAAFQPSTPTFDMVRRSKTGYEFLYVVGDSDSKPTKDEDDEFMKETWAGVAGATLVQPGWYRRESVVIAYARYSAAELQHPATVETDDAKTSTTVLTTVSVTRKIRKGLGKMRFKPNLKPSLLSATLSAASSSSSQVYSSEAFELPRSRQRSDPANEQEAPAKKKQETSAAKQQETSAKKTETVLLRDHCITSVASGREKEVDQKRERAGECERDGERERARVVDREVEVDREGGGHAEDQEGVVGLCRD</sequence>
<name>A0A8K0NQD7_9TREE</name>
<evidence type="ECO:0000313" key="2">
    <source>
        <dbReference type="EMBL" id="KAG7544293.1"/>
    </source>
</evidence>